<evidence type="ECO:0000256" key="3">
    <source>
        <dbReference type="ARBA" id="ARBA00023015"/>
    </source>
</evidence>
<evidence type="ECO:0000256" key="6">
    <source>
        <dbReference type="SAM" id="MobiDB-lite"/>
    </source>
</evidence>
<evidence type="ECO:0000256" key="4">
    <source>
        <dbReference type="ARBA" id="ARBA00023125"/>
    </source>
</evidence>
<keyword evidence="5" id="KW-0804">Transcription</keyword>
<comment type="similarity">
    <text evidence="1">In the C-terminal section; belongs to the class-I pyridoxal-phosphate-dependent aminotransferase family.</text>
</comment>
<feature type="compositionally biased region" description="Low complexity" evidence="6">
    <location>
        <begin position="97"/>
        <end position="115"/>
    </location>
</feature>
<dbReference type="PANTHER" id="PTHR46577">
    <property type="entry name" value="HTH-TYPE TRANSCRIPTIONAL REGULATORY PROTEIN GABR"/>
    <property type="match status" value="1"/>
</dbReference>
<sequence length="482" mass="52444">MKPALPNIDLGIDRALSVPVYLQICQRFKTAIAQGHLRSGDRVPAVRGLAMELSVARGTVEMAYRILTDEGYLQVRGAAGTIVSPALPVSVSGVTRAGQARPGTPGAPGAPASPQHGGGTPKPFQLGLPAIDAFPRKVWNRLVAHRLRSGDASAFAYPDPAGYWPLRERIATYLGLSRGVECVPEQVFVTTGYRATLELVLRSLATPDDAFWFEDPGYILARRFLLEVNARLVPVPIDKHGICVEHGLALKADARFAVVTPSHQSPMGVTLSLERRMALLHWAAANGSWVIEDDYDSEFRYAGRPLPALKSLDRHDRVIYSGTFSKVMFPGLRLAYVVAPVNATQRFHEVCASMNAGSPYLLQASVTDFMAEGHFARHLKKMRLLYAQRRDVTARALAEVFGERLAIDLPPGGLQMAARFVDGTDDTAVADHARASGFGEQALSRWYMNAPPQSGLVLGFANVASEDQAMRRALELRRAADA</sequence>
<dbReference type="AlphaFoldDB" id="A0A158HVA3"/>
<dbReference type="SMART" id="SM00345">
    <property type="entry name" value="HTH_GNTR"/>
    <property type="match status" value="1"/>
</dbReference>
<gene>
    <name evidence="8" type="ORF">AWB64_05078</name>
</gene>
<evidence type="ECO:0000256" key="1">
    <source>
        <dbReference type="ARBA" id="ARBA00005384"/>
    </source>
</evidence>
<dbReference type="GO" id="GO:0003700">
    <property type="term" value="F:DNA-binding transcription factor activity"/>
    <property type="evidence" value="ECO:0007669"/>
    <property type="project" value="InterPro"/>
</dbReference>
<dbReference type="InterPro" id="IPR036390">
    <property type="entry name" value="WH_DNA-bd_sf"/>
</dbReference>
<evidence type="ECO:0000256" key="2">
    <source>
        <dbReference type="ARBA" id="ARBA00022898"/>
    </source>
</evidence>
<feature type="domain" description="HTH gntR-type" evidence="7">
    <location>
        <begin position="18"/>
        <end position="86"/>
    </location>
</feature>
<dbReference type="OrthoDB" id="9804020at2"/>
<dbReference type="GO" id="GO:0003677">
    <property type="term" value="F:DNA binding"/>
    <property type="evidence" value="ECO:0007669"/>
    <property type="project" value="UniProtKB-KW"/>
</dbReference>
<dbReference type="InterPro" id="IPR015424">
    <property type="entry name" value="PyrdxlP-dep_Trfase"/>
</dbReference>
<dbReference type="Pfam" id="PF00155">
    <property type="entry name" value="Aminotran_1_2"/>
    <property type="match status" value="1"/>
</dbReference>
<dbReference type="Proteomes" id="UP000054893">
    <property type="component" value="Unassembled WGS sequence"/>
</dbReference>
<proteinExistence type="inferred from homology"/>
<dbReference type="InterPro" id="IPR015421">
    <property type="entry name" value="PyrdxlP-dep_Trfase_major"/>
</dbReference>
<dbReference type="InterPro" id="IPR004839">
    <property type="entry name" value="Aminotransferase_I/II_large"/>
</dbReference>
<protein>
    <submittedName>
        <fullName evidence="8">GntR family transcriptional regulator</fullName>
    </submittedName>
</protein>
<dbReference type="CDD" id="cd07377">
    <property type="entry name" value="WHTH_GntR"/>
    <property type="match status" value="1"/>
</dbReference>
<reference evidence="8 9" key="1">
    <citation type="submission" date="2016-01" db="EMBL/GenBank/DDBJ databases">
        <authorList>
            <person name="Oliw E.H."/>
        </authorList>
    </citation>
    <scope>NUCLEOTIDE SEQUENCE [LARGE SCALE GENOMIC DNA]</scope>
    <source>
        <strain evidence="8">LMG 22029</strain>
    </source>
</reference>
<dbReference type="Pfam" id="PF00392">
    <property type="entry name" value="GntR"/>
    <property type="match status" value="1"/>
</dbReference>
<evidence type="ECO:0000256" key="5">
    <source>
        <dbReference type="ARBA" id="ARBA00023163"/>
    </source>
</evidence>
<feature type="region of interest" description="Disordered" evidence="6">
    <location>
        <begin position="94"/>
        <end position="122"/>
    </location>
</feature>
<dbReference type="InterPro" id="IPR000524">
    <property type="entry name" value="Tscrpt_reg_HTH_GntR"/>
</dbReference>
<evidence type="ECO:0000259" key="7">
    <source>
        <dbReference type="PROSITE" id="PS50949"/>
    </source>
</evidence>
<keyword evidence="3" id="KW-0805">Transcription regulation</keyword>
<dbReference type="PANTHER" id="PTHR46577:SF1">
    <property type="entry name" value="HTH-TYPE TRANSCRIPTIONAL REGULATORY PROTEIN GABR"/>
    <property type="match status" value="1"/>
</dbReference>
<accession>A0A158HVA3</accession>
<dbReference type="InterPro" id="IPR051446">
    <property type="entry name" value="HTH_trans_reg/aminotransferase"/>
</dbReference>
<dbReference type="SUPFAM" id="SSF53383">
    <property type="entry name" value="PLP-dependent transferases"/>
    <property type="match status" value="1"/>
</dbReference>
<organism evidence="8 9">
    <name type="scientific">Caballeronia sordidicola</name>
    <name type="common">Burkholderia sordidicola</name>
    <dbReference type="NCBI Taxonomy" id="196367"/>
    <lineage>
        <taxon>Bacteria</taxon>
        <taxon>Pseudomonadati</taxon>
        <taxon>Pseudomonadota</taxon>
        <taxon>Betaproteobacteria</taxon>
        <taxon>Burkholderiales</taxon>
        <taxon>Burkholderiaceae</taxon>
        <taxon>Caballeronia</taxon>
    </lineage>
</organism>
<dbReference type="CDD" id="cd00609">
    <property type="entry name" value="AAT_like"/>
    <property type="match status" value="1"/>
</dbReference>
<dbReference type="PROSITE" id="PS50949">
    <property type="entry name" value="HTH_GNTR"/>
    <property type="match status" value="1"/>
</dbReference>
<evidence type="ECO:0000313" key="9">
    <source>
        <dbReference type="Proteomes" id="UP000054893"/>
    </source>
</evidence>
<name>A0A158HVA3_CABSO</name>
<dbReference type="SUPFAM" id="SSF46785">
    <property type="entry name" value="Winged helix' DNA-binding domain"/>
    <property type="match status" value="1"/>
</dbReference>
<dbReference type="Gene3D" id="1.10.10.10">
    <property type="entry name" value="Winged helix-like DNA-binding domain superfamily/Winged helix DNA-binding domain"/>
    <property type="match status" value="1"/>
</dbReference>
<keyword evidence="2" id="KW-0663">Pyridoxal phosphate</keyword>
<dbReference type="RefSeq" id="WP_060858118.1">
    <property type="nucleotide sequence ID" value="NZ_FCOC02000021.1"/>
</dbReference>
<dbReference type="GO" id="GO:0030170">
    <property type="term" value="F:pyridoxal phosphate binding"/>
    <property type="evidence" value="ECO:0007669"/>
    <property type="project" value="InterPro"/>
</dbReference>
<keyword evidence="4" id="KW-0238">DNA-binding</keyword>
<dbReference type="Gene3D" id="3.40.640.10">
    <property type="entry name" value="Type I PLP-dependent aspartate aminotransferase-like (Major domain)"/>
    <property type="match status" value="1"/>
</dbReference>
<evidence type="ECO:0000313" key="8">
    <source>
        <dbReference type="EMBL" id="SAL48292.1"/>
    </source>
</evidence>
<dbReference type="InterPro" id="IPR036388">
    <property type="entry name" value="WH-like_DNA-bd_sf"/>
</dbReference>
<dbReference type="EMBL" id="FCOC02000021">
    <property type="protein sequence ID" value="SAL48292.1"/>
    <property type="molecule type" value="Genomic_DNA"/>
</dbReference>